<comment type="similarity">
    <text evidence="2 5">Belongs to the AB hydrolase superfamily. Lipase family.</text>
</comment>
<evidence type="ECO:0000256" key="3">
    <source>
        <dbReference type="ARBA" id="ARBA00022525"/>
    </source>
</evidence>
<dbReference type="GO" id="GO:0005615">
    <property type="term" value="C:extracellular space"/>
    <property type="evidence" value="ECO:0007669"/>
    <property type="project" value="TreeGrafter"/>
</dbReference>
<protein>
    <recommendedName>
        <fullName evidence="6">PLAT domain-containing protein</fullName>
    </recommendedName>
</protein>
<sequence>EIVDFVTGGDVLEELECSHQRALTFFKESINSPCPFMAFPCTSEEDFVNNLCQSCSNGGCGYMGFHADKNIPPAGQLVNYYLFTGDTTPFCRYHFTSTINLSAGNWSNQNGDIELLVNGDSSPVNLFFINGETFTPGTTYQFIMTQEQDFGNVQSVTLTWESSADDNDNTIKPNIYLDKISINRMEANVNTTFCAEGKGIASKDTLTITKTC</sequence>
<gene>
    <name evidence="7" type="primary">ORF98741</name>
</gene>
<evidence type="ECO:0000256" key="4">
    <source>
        <dbReference type="PROSITE-ProRule" id="PRU00152"/>
    </source>
</evidence>
<dbReference type="Gene3D" id="2.60.60.20">
    <property type="entry name" value="PLAT/LH2 domain"/>
    <property type="match status" value="1"/>
</dbReference>
<dbReference type="PROSITE" id="PS50095">
    <property type="entry name" value="PLAT"/>
    <property type="match status" value="1"/>
</dbReference>
<dbReference type="SUPFAM" id="SSF49723">
    <property type="entry name" value="Lipase/lipooxygenase domain (PLAT/LH2 domain)"/>
    <property type="match status" value="1"/>
</dbReference>
<dbReference type="Pfam" id="PF00151">
    <property type="entry name" value="Lipase"/>
    <property type="match status" value="1"/>
</dbReference>
<dbReference type="PRINTS" id="PR00821">
    <property type="entry name" value="TAGLIPASE"/>
</dbReference>
<accession>A0A0B7A5B9</accession>
<dbReference type="InterPro" id="IPR013818">
    <property type="entry name" value="Lipase"/>
</dbReference>
<feature type="domain" description="PLAT" evidence="6">
    <location>
        <begin position="95"/>
        <end position="212"/>
    </location>
</feature>
<dbReference type="InterPro" id="IPR001024">
    <property type="entry name" value="PLAT/LH2_dom"/>
</dbReference>
<evidence type="ECO:0000256" key="5">
    <source>
        <dbReference type="RuleBase" id="RU004262"/>
    </source>
</evidence>
<dbReference type="GO" id="GO:0016042">
    <property type="term" value="P:lipid catabolic process"/>
    <property type="evidence" value="ECO:0007669"/>
    <property type="project" value="TreeGrafter"/>
</dbReference>
<dbReference type="AlphaFoldDB" id="A0A0B7A5B9"/>
<dbReference type="InterPro" id="IPR000734">
    <property type="entry name" value="TAG_lipase"/>
</dbReference>
<evidence type="ECO:0000256" key="1">
    <source>
        <dbReference type="ARBA" id="ARBA00004613"/>
    </source>
</evidence>
<evidence type="ECO:0000256" key="2">
    <source>
        <dbReference type="ARBA" id="ARBA00010701"/>
    </source>
</evidence>
<dbReference type="Pfam" id="PF01477">
    <property type="entry name" value="PLAT"/>
    <property type="match status" value="1"/>
</dbReference>
<comment type="caution">
    <text evidence="4">Lacks conserved residue(s) required for the propagation of feature annotation.</text>
</comment>
<keyword evidence="3" id="KW-0964">Secreted</keyword>
<dbReference type="GO" id="GO:0016298">
    <property type="term" value="F:lipase activity"/>
    <property type="evidence" value="ECO:0007669"/>
    <property type="project" value="InterPro"/>
</dbReference>
<dbReference type="PANTHER" id="PTHR11610">
    <property type="entry name" value="LIPASE"/>
    <property type="match status" value="1"/>
</dbReference>
<comment type="subcellular location">
    <subcellularLocation>
        <location evidence="1">Secreted</location>
    </subcellularLocation>
</comment>
<dbReference type="EMBL" id="HACG01029294">
    <property type="protein sequence ID" value="CEK76159.1"/>
    <property type="molecule type" value="Transcribed_RNA"/>
</dbReference>
<proteinExistence type="inferred from homology"/>
<evidence type="ECO:0000313" key="7">
    <source>
        <dbReference type="EMBL" id="CEK76159.1"/>
    </source>
</evidence>
<organism evidence="7">
    <name type="scientific">Arion vulgaris</name>
    <dbReference type="NCBI Taxonomy" id="1028688"/>
    <lineage>
        <taxon>Eukaryota</taxon>
        <taxon>Metazoa</taxon>
        <taxon>Spiralia</taxon>
        <taxon>Lophotrochozoa</taxon>
        <taxon>Mollusca</taxon>
        <taxon>Gastropoda</taxon>
        <taxon>Heterobranchia</taxon>
        <taxon>Euthyneura</taxon>
        <taxon>Panpulmonata</taxon>
        <taxon>Eupulmonata</taxon>
        <taxon>Stylommatophora</taxon>
        <taxon>Helicina</taxon>
        <taxon>Arionoidea</taxon>
        <taxon>Arionidae</taxon>
        <taxon>Arion</taxon>
    </lineage>
</organism>
<dbReference type="SUPFAM" id="SSF53474">
    <property type="entry name" value="alpha/beta-Hydrolases"/>
    <property type="match status" value="1"/>
</dbReference>
<dbReference type="InterPro" id="IPR036392">
    <property type="entry name" value="PLAT/LH2_dom_sf"/>
</dbReference>
<evidence type="ECO:0000259" key="6">
    <source>
        <dbReference type="PROSITE" id="PS50095"/>
    </source>
</evidence>
<reference evidence="7" key="1">
    <citation type="submission" date="2014-12" db="EMBL/GenBank/DDBJ databases">
        <title>Insight into the proteome of Arion vulgaris.</title>
        <authorList>
            <person name="Aradska J."/>
            <person name="Bulat T."/>
            <person name="Smidak R."/>
            <person name="Sarate P."/>
            <person name="Gangsoo J."/>
            <person name="Sialana F."/>
            <person name="Bilban M."/>
            <person name="Lubec G."/>
        </authorList>
    </citation>
    <scope>NUCLEOTIDE SEQUENCE</scope>
    <source>
        <tissue evidence="7">Skin</tissue>
    </source>
</reference>
<dbReference type="Gene3D" id="3.40.50.1820">
    <property type="entry name" value="alpha/beta hydrolase"/>
    <property type="match status" value="1"/>
</dbReference>
<dbReference type="InterPro" id="IPR029058">
    <property type="entry name" value="AB_hydrolase_fold"/>
</dbReference>
<feature type="non-terminal residue" evidence="7">
    <location>
        <position position="1"/>
    </location>
</feature>
<name>A0A0B7A5B9_9EUPU</name>